<name>A0A0L6JMJ9_9FIRM</name>
<dbReference type="EMBL" id="LGTC01000001">
    <property type="protein sequence ID" value="KNY27021.1"/>
    <property type="molecule type" value="Genomic_DNA"/>
</dbReference>
<dbReference type="STRING" id="398512.Bccel_2286"/>
<dbReference type="PATRIC" id="fig|398512.5.peg.2383"/>
<dbReference type="InterPro" id="IPR010766">
    <property type="entry name" value="DRTGG"/>
</dbReference>
<organism evidence="2 3">
    <name type="scientific">Pseudobacteroides cellulosolvens ATCC 35603 = DSM 2933</name>
    <dbReference type="NCBI Taxonomy" id="398512"/>
    <lineage>
        <taxon>Bacteria</taxon>
        <taxon>Bacillati</taxon>
        <taxon>Bacillota</taxon>
        <taxon>Clostridia</taxon>
        <taxon>Eubacteriales</taxon>
        <taxon>Oscillospiraceae</taxon>
        <taxon>Pseudobacteroides</taxon>
    </lineage>
</organism>
<dbReference type="InterPro" id="IPR028979">
    <property type="entry name" value="Ser_kin/Pase_Hpr-like_N_sf"/>
</dbReference>
<evidence type="ECO:0000259" key="1">
    <source>
        <dbReference type="Pfam" id="PF07085"/>
    </source>
</evidence>
<evidence type="ECO:0000313" key="2">
    <source>
        <dbReference type="EMBL" id="KNY27021.1"/>
    </source>
</evidence>
<dbReference type="Gene3D" id="3.40.1390.20">
    <property type="entry name" value="HprK N-terminal domain-like"/>
    <property type="match status" value="1"/>
</dbReference>
<accession>A0A0L6JMJ9</accession>
<comment type="caution">
    <text evidence="2">The sequence shown here is derived from an EMBL/GenBank/DDBJ whole genome shotgun (WGS) entry which is preliminary data.</text>
</comment>
<feature type="domain" description="DRTGG" evidence="1">
    <location>
        <begin position="10"/>
        <end position="102"/>
    </location>
</feature>
<gene>
    <name evidence="2" type="ORF">Bccel_2286</name>
</gene>
<dbReference type="eggNOG" id="COG0857">
    <property type="taxonomic scope" value="Bacteria"/>
</dbReference>
<proteinExistence type="predicted"/>
<protein>
    <submittedName>
        <fullName evidence="2">DRTGG domain protein</fullName>
    </submittedName>
</protein>
<dbReference type="Pfam" id="PF07085">
    <property type="entry name" value="DRTGG"/>
    <property type="match status" value="1"/>
</dbReference>
<dbReference type="RefSeq" id="WP_036941862.1">
    <property type="nucleotide sequence ID" value="NZ_JQKC01000016.1"/>
</dbReference>
<keyword evidence="3" id="KW-1185">Reference proteome</keyword>
<reference evidence="3" key="1">
    <citation type="submission" date="2015-07" db="EMBL/GenBank/DDBJ databases">
        <title>Near-Complete Genome Sequence of the Cellulolytic Bacterium Bacteroides (Pseudobacteroides) cellulosolvens ATCC 35603.</title>
        <authorList>
            <person name="Dassa B."/>
            <person name="Utturkar S.M."/>
            <person name="Klingeman D.M."/>
            <person name="Hurt R.A."/>
            <person name="Keller M."/>
            <person name="Xu J."/>
            <person name="Reddy Y.H.K."/>
            <person name="Borovok I."/>
            <person name="Grinberg I.R."/>
            <person name="Lamed R."/>
            <person name="Zhivin O."/>
            <person name="Bayer E.A."/>
            <person name="Brown S.D."/>
        </authorList>
    </citation>
    <scope>NUCLEOTIDE SEQUENCE [LARGE SCALE GENOMIC DNA]</scope>
    <source>
        <strain evidence="3">DSM 2933</strain>
    </source>
</reference>
<sequence>MKVREFIDRIGMKVWTGNNEGLENNIKGVYACDLLSWVMSHAQKGDAWITVHTNLNIAAVAVLTEVSCIIVPEDIIVEQDTIKRAENEGVVILGTSLSTYEICCRAYEYGIGL</sequence>
<evidence type="ECO:0000313" key="3">
    <source>
        <dbReference type="Proteomes" id="UP000036923"/>
    </source>
</evidence>
<dbReference type="Proteomes" id="UP000036923">
    <property type="component" value="Unassembled WGS sequence"/>
</dbReference>
<dbReference type="AlphaFoldDB" id="A0A0L6JMJ9"/>
<dbReference type="OrthoDB" id="9800356at2"/>
<dbReference type="SUPFAM" id="SSF75138">
    <property type="entry name" value="HprK N-terminal domain-like"/>
    <property type="match status" value="1"/>
</dbReference>